<accession>A0ABX6TF45</accession>
<organism evidence="2 3">
    <name type="scientific">Sphingomonas sediminicola</name>
    <dbReference type="NCBI Taxonomy" id="386874"/>
    <lineage>
        <taxon>Bacteria</taxon>
        <taxon>Pseudomonadati</taxon>
        <taxon>Pseudomonadota</taxon>
        <taxon>Alphaproteobacteria</taxon>
        <taxon>Sphingomonadales</taxon>
        <taxon>Sphingomonadaceae</taxon>
        <taxon>Sphingomonas</taxon>
    </lineage>
</organism>
<keyword evidence="1" id="KW-0812">Transmembrane</keyword>
<reference evidence="2 3" key="1">
    <citation type="submission" date="2020-08" db="EMBL/GenBank/DDBJ databases">
        <title>Genome sequence of Sphingomonas sediminicola KACC 15039T.</title>
        <authorList>
            <person name="Hyun D.-W."/>
            <person name="Bae J.-W."/>
        </authorList>
    </citation>
    <scope>NUCLEOTIDE SEQUENCE [LARGE SCALE GENOMIC DNA]</scope>
    <source>
        <strain evidence="2 3">KACC 15039</strain>
    </source>
</reference>
<keyword evidence="3" id="KW-1185">Reference proteome</keyword>
<dbReference type="RefSeq" id="WP_187709171.1">
    <property type="nucleotide sequence ID" value="NZ_CP060782.1"/>
</dbReference>
<evidence type="ECO:0000313" key="3">
    <source>
        <dbReference type="Proteomes" id="UP000516105"/>
    </source>
</evidence>
<dbReference type="EMBL" id="CP060782">
    <property type="protein sequence ID" value="QNP46218.1"/>
    <property type="molecule type" value="Genomic_DNA"/>
</dbReference>
<keyword evidence="1" id="KW-1133">Transmembrane helix</keyword>
<proteinExistence type="predicted"/>
<protein>
    <submittedName>
        <fullName evidence="2">Uncharacterized protein</fullName>
    </submittedName>
</protein>
<feature type="transmembrane region" description="Helical" evidence="1">
    <location>
        <begin position="42"/>
        <end position="61"/>
    </location>
</feature>
<keyword evidence="1" id="KW-0472">Membrane</keyword>
<evidence type="ECO:0000313" key="2">
    <source>
        <dbReference type="EMBL" id="QNP46218.1"/>
    </source>
</evidence>
<name>A0ABX6TF45_9SPHN</name>
<sequence>MLQPRIARRFAMSRLSAAYRRFVPLLIGRPCLFSFLKLAQTSFAVIATAMIAFTIASTMFVKQQLDFTPESWRRHRLKSAVSDHV</sequence>
<evidence type="ECO:0000256" key="1">
    <source>
        <dbReference type="SAM" id="Phobius"/>
    </source>
</evidence>
<gene>
    <name evidence="2" type="ORF">H9L14_02960</name>
</gene>
<dbReference type="Proteomes" id="UP000516105">
    <property type="component" value="Chromosome"/>
</dbReference>